<name>A0ABM9EG15_9HYPH</name>
<comment type="caution">
    <text evidence="1">The sequence shown here is derived from an EMBL/GenBank/DDBJ whole genome shotgun (WGS) entry which is preliminary data.</text>
</comment>
<accession>A0ABM9EG15</accession>
<dbReference type="EMBL" id="CAKXZT010000166">
    <property type="protein sequence ID" value="CAH2408309.1"/>
    <property type="molecule type" value="Genomic_DNA"/>
</dbReference>
<proteinExistence type="predicted"/>
<keyword evidence="2" id="KW-1185">Reference proteome</keyword>
<evidence type="ECO:0000313" key="1">
    <source>
        <dbReference type="EMBL" id="CAH2408309.1"/>
    </source>
</evidence>
<gene>
    <name evidence="1" type="ORF">MES5069_680019</name>
</gene>
<protein>
    <submittedName>
        <fullName evidence="1">Uncharacterized protein</fullName>
    </submittedName>
</protein>
<sequence length="55" mass="5949">MGFRVSLCAQCILPFRPFIGFGSLGALGQMLAIDFEQSNLTWGSRELQTVLSIAG</sequence>
<reference evidence="1 2" key="1">
    <citation type="submission" date="2022-03" db="EMBL/GenBank/DDBJ databases">
        <authorList>
            <person name="Brunel B."/>
        </authorList>
    </citation>
    <scope>NUCLEOTIDE SEQUENCE [LARGE SCALE GENOMIC DNA]</scope>
    <source>
        <strain evidence="1">STM5069sample</strain>
    </source>
</reference>
<evidence type="ECO:0000313" key="2">
    <source>
        <dbReference type="Proteomes" id="UP001153050"/>
    </source>
</evidence>
<dbReference type="Proteomes" id="UP001153050">
    <property type="component" value="Unassembled WGS sequence"/>
</dbReference>
<organism evidence="1 2">
    <name type="scientific">Mesorhizobium escarrei</name>
    <dbReference type="NCBI Taxonomy" id="666018"/>
    <lineage>
        <taxon>Bacteria</taxon>
        <taxon>Pseudomonadati</taxon>
        <taxon>Pseudomonadota</taxon>
        <taxon>Alphaproteobacteria</taxon>
        <taxon>Hyphomicrobiales</taxon>
        <taxon>Phyllobacteriaceae</taxon>
        <taxon>Mesorhizobium</taxon>
    </lineage>
</organism>